<comment type="caution">
    <text evidence="6">The sequence shown here is derived from an EMBL/GenBank/DDBJ whole genome shotgun (WGS) entry which is preliminary data.</text>
</comment>
<dbReference type="InterPro" id="IPR011124">
    <property type="entry name" value="Znf_CW"/>
</dbReference>
<evidence type="ECO:0000256" key="2">
    <source>
        <dbReference type="ARBA" id="ARBA00022771"/>
    </source>
</evidence>
<evidence type="ECO:0000256" key="4">
    <source>
        <dbReference type="SAM" id="MobiDB-lite"/>
    </source>
</evidence>
<dbReference type="Proteomes" id="UP001141552">
    <property type="component" value="Unassembled WGS sequence"/>
</dbReference>
<dbReference type="InterPro" id="IPR055300">
    <property type="entry name" value="CWZF3/5/7"/>
</dbReference>
<dbReference type="OrthoDB" id="757982at2759"/>
<dbReference type="AlphaFoldDB" id="A0A9Q0GB09"/>
<feature type="compositionally biased region" description="Basic and acidic residues" evidence="4">
    <location>
        <begin position="31"/>
        <end position="49"/>
    </location>
</feature>
<sequence length="144" mass="15993">MSEQRTLKFRLKMNSENAAIYNDEVNKPKLQKDISKVSDKQSHSLDKNLEQTVSREGPPGEREKVSSVNNGGIQWDASAHQFKERLSGQGAVNKLVSGAYVSSAAYVVETAVALEGLPKIDWVQCDNCEKWRMLPFGIKARAAL</sequence>
<feature type="region of interest" description="Disordered" evidence="4">
    <location>
        <begin position="31"/>
        <end position="70"/>
    </location>
</feature>
<feature type="domain" description="CW-type" evidence="5">
    <location>
        <begin position="116"/>
        <end position="144"/>
    </location>
</feature>
<organism evidence="6 7">
    <name type="scientific">Turnera subulata</name>
    <dbReference type="NCBI Taxonomy" id="218843"/>
    <lineage>
        <taxon>Eukaryota</taxon>
        <taxon>Viridiplantae</taxon>
        <taxon>Streptophyta</taxon>
        <taxon>Embryophyta</taxon>
        <taxon>Tracheophyta</taxon>
        <taxon>Spermatophyta</taxon>
        <taxon>Magnoliopsida</taxon>
        <taxon>eudicotyledons</taxon>
        <taxon>Gunneridae</taxon>
        <taxon>Pentapetalae</taxon>
        <taxon>rosids</taxon>
        <taxon>fabids</taxon>
        <taxon>Malpighiales</taxon>
        <taxon>Passifloraceae</taxon>
        <taxon>Turnera</taxon>
    </lineage>
</organism>
<evidence type="ECO:0000256" key="1">
    <source>
        <dbReference type="ARBA" id="ARBA00022723"/>
    </source>
</evidence>
<keyword evidence="2" id="KW-0863">Zinc-finger</keyword>
<dbReference type="PROSITE" id="PS51050">
    <property type="entry name" value="ZF_CW"/>
    <property type="match status" value="1"/>
</dbReference>
<dbReference type="PANTHER" id="PTHR46524">
    <property type="entry name" value="CW-TYPE ZINC FINGER"/>
    <property type="match status" value="1"/>
</dbReference>
<dbReference type="EMBL" id="JAKUCV010001756">
    <property type="protein sequence ID" value="KAJ4845166.1"/>
    <property type="molecule type" value="Genomic_DNA"/>
</dbReference>
<dbReference type="Pfam" id="PF07496">
    <property type="entry name" value="zf-CW"/>
    <property type="match status" value="1"/>
</dbReference>
<keyword evidence="7" id="KW-1185">Reference proteome</keyword>
<gene>
    <name evidence="6" type="ORF">Tsubulata_018452</name>
</gene>
<keyword evidence="3" id="KW-0862">Zinc</keyword>
<evidence type="ECO:0000313" key="7">
    <source>
        <dbReference type="Proteomes" id="UP001141552"/>
    </source>
</evidence>
<evidence type="ECO:0000256" key="3">
    <source>
        <dbReference type="ARBA" id="ARBA00022833"/>
    </source>
</evidence>
<reference evidence="6" key="1">
    <citation type="submission" date="2022-02" db="EMBL/GenBank/DDBJ databases">
        <authorList>
            <person name="Henning P.M."/>
            <person name="McCubbin A.G."/>
            <person name="Shore J.S."/>
        </authorList>
    </citation>
    <scope>NUCLEOTIDE SEQUENCE</scope>
    <source>
        <strain evidence="6">F60SS</strain>
        <tissue evidence="6">Leaves</tissue>
    </source>
</reference>
<proteinExistence type="predicted"/>
<protein>
    <recommendedName>
        <fullName evidence="5">CW-type domain-containing protein</fullName>
    </recommendedName>
</protein>
<reference evidence="6" key="2">
    <citation type="journal article" date="2023" name="Plants (Basel)">
        <title>Annotation of the Turnera subulata (Passifloraceae) Draft Genome Reveals the S-Locus Evolved after the Divergence of Turneroideae from Passifloroideae in a Stepwise Manner.</title>
        <authorList>
            <person name="Henning P.M."/>
            <person name="Roalson E.H."/>
            <person name="Mir W."/>
            <person name="McCubbin A.G."/>
            <person name="Shore J.S."/>
        </authorList>
    </citation>
    <scope>NUCLEOTIDE SEQUENCE</scope>
    <source>
        <strain evidence="6">F60SS</strain>
    </source>
</reference>
<keyword evidence="1" id="KW-0479">Metal-binding</keyword>
<evidence type="ECO:0000259" key="5">
    <source>
        <dbReference type="PROSITE" id="PS51050"/>
    </source>
</evidence>
<dbReference type="GO" id="GO:0008270">
    <property type="term" value="F:zinc ion binding"/>
    <property type="evidence" value="ECO:0007669"/>
    <property type="project" value="UniProtKB-KW"/>
</dbReference>
<dbReference type="Gene3D" id="3.30.40.100">
    <property type="match status" value="1"/>
</dbReference>
<accession>A0A9Q0GB09</accession>
<evidence type="ECO:0000313" key="6">
    <source>
        <dbReference type="EMBL" id="KAJ4845166.1"/>
    </source>
</evidence>
<dbReference type="PANTHER" id="PTHR46524:SF12">
    <property type="entry name" value="CW-TYPE DOMAIN-CONTAINING PROTEIN"/>
    <property type="match status" value="1"/>
</dbReference>
<name>A0A9Q0GB09_9ROSI</name>